<dbReference type="SUPFAM" id="SSF111369">
    <property type="entry name" value="HlyD-like secretion proteins"/>
    <property type="match status" value="1"/>
</dbReference>
<dbReference type="Pfam" id="PF25917">
    <property type="entry name" value="BSH_RND"/>
    <property type="match status" value="1"/>
</dbReference>
<evidence type="ECO:0000256" key="3">
    <source>
        <dbReference type="SAM" id="Coils"/>
    </source>
</evidence>
<evidence type="ECO:0000259" key="6">
    <source>
        <dbReference type="Pfam" id="PF25917"/>
    </source>
</evidence>
<dbReference type="PANTHER" id="PTHR30158">
    <property type="entry name" value="ACRA/E-RELATED COMPONENT OF DRUG EFFLUX TRANSPORTER"/>
    <property type="match status" value="1"/>
</dbReference>
<comment type="similarity">
    <text evidence="2">Belongs to the membrane fusion protein (MFP) (TC 8.A.1) family.</text>
</comment>
<dbReference type="InterPro" id="IPR058624">
    <property type="entry name" value="MdtA-like_HH"/>
</dbReference>
<protein>
    <submittedName>
        <fullName evidence="9">Efflux RND transporter periplasmic adaptor subunit</fullName>
    </submittedName>
</protein>
<dbReference type="Gene3D" id="2.40.420.20">
    <property type="match status" value="1"/>
</dbReference>
<evidence type="ECO:0000256" key="4">
    <source>
        <dbReference type="SAM" id="SignalP"/>
    </source>
</evidence>
<evidence type="ECO:0000313" key="10">
    <source>
        <dbReference type="Proteomes" id="UP001595897"/>
    </source>
</evidence>
<dbReference type="InterPro" id="IPR058626">
    <property type="entry name" value="MdtA-like_b-barrel"/>
</dbReference>
<proteinExistence type="inferred from homology"/>
<dbReference type="PROSITE" id="PS51257">
    <property type="entry name" value="PROKAR_LIPOPROTEIN"/>
    <property type="match status" value="1"/>
</dbReference>
<feature type="coiled-coil region" evidence="3">
    <location>
        <begin position="125"/>
        <end position="159"/>
    </location>
</feature>
<dbReference type="InterPro" id="IPR058627">
    <property type="entry name" value="MdtA-like_C"/>
</dbReference>
<comment type="subcellular location">
    <subcellularLocation>
        <location evidence="1">Cell inner membrane</location>
        <topology evidence="1">Lipid-anchor</topology>
    </subcellularLocation>
</comment>
<name>A0ABV9LTZ5_9ALTE</name>
<dbReference type="Gene3D" id="2.40.50.100">
    <property type="match status" value="1"/>
</dbReference>
<dbReference type="Gene3D" id="2.40.30.170">
    <property type="match status" value="1"/>
</dbReference>
<evidence type="ECO:0000256" key="2">
    <source>
        <dbReference type="ARBA" id="ARBA00009477"/>
    </source>
</evidence>
<dbReference type="Pfam" id="PF25944">
    <property type="entry name" value="Beta-barrel_RND"/>
    <property type="match status" value="1"/>
</dbReference>
<dbReference type="RefSeq" id="WP_382407014.1">
    <property type="nucleotide sequence ID" value="NZ_JBHSGU010000002.1"/>
</dbReference>
<feature type="domain" description="Multidrug resistance protein MdtA-like alpha-helical hairpin" evidence="5">
    <location>
        <begin position="101"/>
        <end position="150"/>
    </location>
</feature>
<dbReference type="Pfam" id="PF25967">
    <property type="entry name" value="RND-MFP_C"/>
    <property type="match status" value="1"/>
</dbReference>
<dbReference type="Proteomes" id="UP001595897">
    <property type="component" value="Unassembled WGS sequence"/>
</dbReference>
<dbReference type="NCBIfam" id="TIGR01730">
    <property type="entry name" value="RND_mfp"/>
    <property type="match status" value="1"/>
</dbReference>
<feature type="domain" description="Multidrug resistance protein MdtA-like beta-barrel" evidence="7">
    <location>
        <begin position="193"/>
        <end position="280"/>
    </location>
</feature>
<evidence type="ECO:0000256" key="1">
    <source>
        <dbReference type="ARBA" id="ARBA00004519"/>
    </source>
</evidence>
<feature type="domain" description="Multidrug resistance protein MdtA-like barrel-sandwich hybrid" evidence="6">
    <location>
        <begin position="60"/>
        <end position="188"/>
    </location>
</feature>
<evidence type="ECO:0000259" key="7">
    <source>
        <dbReference type="Pfam" id="PF25944"/>
    </source>
</evidence>
<dbReference type="EMBL" id="JBHSGU010000002">
    <property type="protein sequence ID" value="MFC4699986.1"/>
    <property type="molecule type" value="Genomic_DNA"/>
</dbReference>
<feature type="signal peptide" evidence="4">
    <location>
        <begin position="1"/>
        <end position="25"/>
    </location>
</feature>
<dbReference type="Pfam" id="PF25876">
    <property type="entry name" value="HH_MFP_RND"/>
    <property type="match status" value="1"/>
</dbReference>
<sequence>MFTLTRNFALFTAVFLLASCSQNEAQNANQQQAPEVDVALPLSATVTSWDEYSGRFEAINEVEIRARVSGYVESVNFVDGQQVNQGDVLFVIDQRPFQIALKSAEATYDLAKKELDRGLELRQRNSISQEEVDRRKNELDQAEAALAAARLDMEFTEVKTPITGLVSRDYVNEGNLISAANATLLTTVVTIDPIHFYFEAGESDFLQYARASQTGARESSRTAPNPVRVKLQDEDDFIHEGVMDFVDNRLDRSTGTIQGRAILENDNGLLIPGIFGRIQLLSREKDEVMLLPDAALNSDQNRRFVYIADENDTITRKYVELGKLHTPELRIIKAGLNGDERVVVNGLMRVRDGAKVAANEINLSAQYSL</sequence>
<dbReference type="InterPro" id="IPR006143">
    <property type="entry name" value="RND_pump_MFP"/>
</dbReference>
<keyword evidence="10" id="KW-1185">Reference proteome</keyword>
<feature type="domain" description="Multidrug resistance protein MdtA-like C-terminal permuted SH3" evidence="8">
    <location>
        <begin position="288"/>
        <end position="348"/>
    </location>
</feature>
<keyword evidence="3" id="KW-0175">Coiled coil</keyword>
<evidence type="ECO:0000259" key="5">
    <source>
        <dbReference type="Pfam" id="PF25876"/>
    </source>
</evidence>
<dbReference type="PANTHER" id="PTHR30158:SF24">
    <property type="entry name" value="HLYD FAMILY SECRETION PROTEIN"/>
    <property type="match status" value="1"/>
</dbReference>
<reference evidence="10" key="1">
    <citation type="journal article" date="2019" name="Int. J. Syst. Evol. Microbiol.">
        <title>The Global Catalogue of Microorganisms (GCM) 10K type strain sequencing project: providing services to taxonomists for standard genome sequencing and annotation.</title>
        <authorList>
            <consortium name="The Broad Institute Genomics Platform"/>
            <consortium name="The Broad Institute Genome Sequencing Center for Infectious Disease"/>
            <person name="Wu L."/>
            <person name="Ma J."/>
        </authorList>
    </citation>
    <scope>NUCLEOTIDE SEQUENCE [LARGE SCALE GENOMIC DNA]</scope>
    <source>
        <strain evidence="10">KACC 12507</strain>
    </source>
</reference>
<accession>A0ABV9LTZ5</accession>
<comment type="caution">
    <text evidence="9">The sequence shown here is derived from an EMBL/GenBank/DDBJ whole genome shotgun (WGS) entry which is preliminary data.</text>
</comment>
<evidence type="ECO:0000313" key="9">
    <source>
        <dbReference type="EMBL" id="MFC4699986.1"/>
    </source>
</evidence>
<feature type="chain" id="PRO_5046085243" evidence="4">
    <location>
        <begin position="26"/>
        <end position="369"/>
    </location>
</feature>
<keyword evidence="4" id="KW-0732">Signal</keyword>
<dbReference type="Gene3D" id="1.10.287.470">
    <property type="entry name" value="Helix hairpin bin"/>
    <property type="match status" value="1"/>
</dbReference>
<organism evidence="9 10">
    <name type="scientific">Glaciecola siphonariae</name>
    <dbReference type="NCBI Taxonomy" id="521012"/>
    <lineage>
        <taxon>Bacteria</taxon>
        <taxon>Pseudomonadati</taxon>
        <taxon>Pseudomonadota</taxon>
        <taxon>Gammaproteobacteria</taxon>
        <taxon>Alteromonadales</taxon>
        <taxon>Alteromonadaceae</taxon>
        <taxon>Glaciecola</taxon>
    </lineage>
</organism>
<gene>
    <name evidence="9" type="ORF">ACFO4O_07460</name>
</gene>
<dbReference type="InterPro" id="IPR058625">
    <property type="entry name" value="MdtA-like_BSH"/>
</dbReference>
<evidence type="ECO:0000259" key="8">
    <source>
        <dbReference type="Pfam" id="PF25967"/>
    </source>
</evidence>